<proteinExistence type="predicted"/>
<accession>A0A1B2FB62</accession>
<sequence length="875" mass="97756">MTRRCLFSSLLLTLLLALTPVTHAEDWVASIDESQGLPQLTRGGNLAMQAKFKFFAANWAWANFDSGAFKVDAPYTYSLQARNSTLGFDLKAQIAKSSEQSLTWDFDLQAHSRKSNVMGGGISFQFDRALFAEMGKPTLLPGNRGWTWGDRAKGPYIEMRFDPPLTSVYIEPIDDAQVRAFFYKDQIAPGTQKIKGVLTVSQGVELAQTSEERFGLGDTSRWPLDQTDWRSSPVDLSFLNAGEKPAGKRGFVKAVGDQLQFADGTPARFWGTNVSAYALFNTSDEEIRAQAKRLSALGFNLVRLHHHDSYWVTPSIFGRHDQVRDTQDLSPESLQKIDWWIKCLKDEGIYVWLDLHVQRALMARDNILGFKELPKRDGLTDRDGKPIADLKGYNYVNDTIAQAMKRFAEQYLGHVNAYTGLAYKDEPAIAAVLITNENDLTGHYGNALLPDKKPTQHIKRYMEQAEAFANQHGLPKEQTWRAWEHGPSKLFLNELERRFDQQMIDHLRGLGVKVPIVTTSTWGRNGLSALPALTSGDLIDVHSYGGAGQLEKNPLTSDNLVDWLAAAQVVGRPLSVTEWNNEWQSDTQPVADRHTLPLYVAATARYQGWDALMHYAYSQEPFREQDRSASNWHAYNDPSQLATLPAAALIYRRGDVREAGQSYVFAPTSDTLFNQSISPADSVLLRTAMEKGKLQIAMPKTPALPWLQASALPAGAKVIQDPNQSLLPANASEARSDTGELRRNWQQGLYTIDTPRTQAATGWLGDKTLTLGDIQVKLKTPSASVVVQSLDSKPLKQSRSLLISLGSRAEPQANKRTPFRVEPLEGTLAIKAVEGLKLFSRNAQGQLQEHPVSYQDGRYLIRFDGNQMTNWLFLK</sequence>
<dbReference type="Gene3D" id="3.20.20.80">
    <property type="entry name" value="Glycosidases"/>
    <property type="match status" value="1"/>
</dbReference>
<name>A0A1B2FB62_PSEPU</name>
<keyword evidence="1" id="KW-0732">Signal</keyword>
<protein>
    <submittedName>
        <fullName evidence="2">Uncharacterized protein</fullName>
    </submittedName>
</protein>
<dbReference type="EMBL" id="CP016634">
    <property type="protein sequence ID" value="ANY89403.1"/>
    <property type="molecule type" value="Genomic_DNA"/>
</dbReference>
<dbReference type="SUPFAM" id="SSF51445">
    <property type="entry name" value="(Trans)glycosidases"/>
    <property type="match status" value="1"/>
</dbReference>
<dbReference type="RefSeq" id="WP_070093573.1">
    <property type="nucleotide sequence ID" value="NZ_CP016634.1"/>
</dbReference>
<evidence type="ECO:0000313" key="2">
    <source>
        <dbReference type="EMBL" id="ANY89403.1"/>
    </source>
</evidence>
<organism evidence="2">
    <name type="scientific">Pseudomonas putida</name>
    <name type="common">Arthrobacter siderocapsulatus</name>
    <dbReference type="NCBI Taxonomy" id="303"/>
    <lineage>
        <taxon>Bacteria</taxon>
        <taxon>Pseudomonadati</taxon>
        <taxon>Pseudomonadota</taxon>
        <taxon>Gammaproteobacteria</taxon>
        <taxon>Pseudomonadales</taxon>
        <taxon>Pseudomonadaceae</taxon>
        <taxon>Pseudomonas</taxon>
    </lineage>
</organism>
<feature type="signal peptide" evidence="1">
    <location>
        <begin position="1"/>
        <end position="24"/>
    </location>
</feature>
<reference evidence="2" key="1">
    <citation type="submission" date="2016-07" db="EMBL/GenBank/DDBJ databases">
        <title>New class B carbapenemase carried by novel plasmid in Pseudomonas putida enviromental strain in eastern Amazonia.</title>
        <authorList>
            <person name="Souza C.O."/>
            <person name="Lima K.V."/>
            <person name="Brasiliense D.M."/>
            <person name="Perez-Chaparro P.J."/>
            <person name="Mamizuka E.M."/>
            <person name="Lima M.O."/>
            <person name="Lima L.N."/>
            <person name="McCulloch J.A."/>
        </authorList>
    </citation>
    <scope>NUCLEOTIDE SEQUENCE [LARGE SCALE GENOMIC DNA]</scope>
    <source>
        <strain evidence="2">IEC33019</strain>
    </source>
</reference>
<dbReference type="InterPro" id="IPR017853">
    <property type="entry name" value="GH"/>
</dbReference>
<dbReference type="AlphaFoldDB" id="A0A1B2FB62"/>
<evidence type="ECO:0000256" key="1">
    <source>
        <dbReference type="SAM" id="SignalP"/>
    </source>
</evidence>
<feature type="chain" id="PRO_5008536942" evidence="1">
    <location>
        <begin position="25"/>
        <end position="875"/>
    </location>
</feature>
<gene>
    <name evidence="2" type="ORF">IEC33019_3887</name>
</gene>